<reference evidence="2 3" key="1">
    <citation type="journal article" date="2021" name="Elife">
        <title>Chloroplast acquisition without the gene transfer in kleptoplastic sea slugs, Plakobranchus ocellatus.</title>
        <authorList>
            <person name="Maeda T."/>
            <person name="Takahashi S."/>
            <person name="Yoshida T."/>
            <person name="Shimamura S."/>
            <person name="Takaki Y."/>
            <person name="Nagai Y."/>
            <person name="Toyoda A."/>
            <person name="Suzuki Y."/>
            <person name="Arimoto A."/>
            <person name="Ishii H."/>
            <person name="Satoh N."/>
            <person name="Nishiyama T."/>
            <person name="Hasebe M."/>
            <person name="Maruyama T."/>
            <person name="Minagawa J."/>
            <person name="Obokata J."/>
            <person name="Shigenobu S."/>
        </authorList>
    </citation>
    <scope>NUCLEOTIDE SEQUENCE [LARGE SCALE GENOMIC DNA]</scope>
</reference>
<evidence type="ECO:0000313" key="3">
    <source>
        <dbReference type="Proteomes" id="UP000762676"/>
    </source>
</evidence>
<accession>A0AAV4HCF3</accession>
<dbReference type="Proteomes" id="UP000762676">
    <property type="component" value="Unassembled WGS sequence"/>
</dbReference>
<organism evidence="2 3">
    <name type="scientific">Elysia marginata</name>
    <dbReference type="NCBI Taxonomy" id="1093978"/>
    <lineage>
        <taxon>Eukaryota</taxon>
        <taxon>Metazoa</taxon>
        <taxon>Spiralia</taxon>
        <taxon>Lophotrochozoa</taxon>
        <taxon>Mollusca</taxon>
        <taxon>Gastropoda</taxon>
        <taxon>Heterobranchia</taxon>
        <taxon>Euthyneura</taxon>
        <taxon>Panpulmonata</taxon>
        <taxon>Sacoglossa</taxon>
        <taxon>Placobranchoidea</taxon>
        <taxon>Plakobranchidae</taxon>
        <taxon>Elysia</taxon>
    </lineage>
</organism>
<keyword evidence="3" id="KW-1185">Reference proteome</keyword>
<evidence type="ECO:0000313" key="2">
    <source>
        <dbReference type="EMBL" id="GFR95827.1"/>
    </source>
</evidence>
<sequence length="115" mass="13020">MTKKDLSKLSSFHTRNIRKIARILWPPKISDEELLNQCQQESMEKDSRDGDISHGTVIGHPDDAGSAQGSKRCKDFVAALVLAHIRPHVIWGRSFTQLMRHSMSLQLLYTPPSIL</sequence>
<name>A0AAV4HCF3_9GAST</name>
<dbReference type="AlphaFoldDB" id="A0AAV4HCF3"/>
<feature type="compositionally biased region" description="Basic and acidic residues" evidence="1">
    <location>
        <begin position="42"/>
        <end position="52"/>
    </location>
</feature>
<gene>
    <name evidence="2" type="ORF">ElyMa_006282400</name>
</gene>
<feature type="region of interest" description="Disordered" evidence="1">
    <location>
        <begin position="39"/>
        <end position="67"/>
    </location>
</feature>
<dbReference type="EMBL" id="BMAT01012635">
    <property type="protein sequence ID" value="GFR95827.1"/>
    <property type="molecule type" value="Genomic_DNA"/>
</dbReference>
<comment type="caution">
    <text evidence="2">The sequence shown here is derived from an EMBL/GenBank/DDBJ whole genome shotgun (WGS) entry which is preliminary data.</text>
</comment>
<protein>
    <submittedName>
        <fullName evidence="2">Uncharacterized protein</fullName>
    </submittedName>
</protein>
<proteinExistence type="predicted"/>
<evidence type="ECO:0000256" key="1">
    <source>
        <dbReference type="SAM" id="MobiDB-lite"/>
    </source>
</evidence>